<dbReference type="PANTHER" id="PTHR42781">
    <property type="entry name" value="SPERMIDINE/PUTRESCINE IMPORT ATP-BINDING PROTEIN POTA"/>
    <property type="match status" value="1"/>
</dbReference>
<dbReference type="RefSeq" id="WP_133292034.1">
    <property type="nucleotide sequence ID" value="NZ_SMSJ01000078.1"/>
</dbReference>
<evidence type="ECO:0000313" key="6">
    <source>
        <dbReference type="Proteomes" id="UP000295096"/>
    </source>
</evidence>
<dbReference type="SMART" id="SM00382">
    <property type="entry name" value="AAA"/>
    <property type="match status" value="1"/>
</dbReference>
<evidence type="ECO:0000256" key="3">
    <source>
        <dbReference type="ARBA" id="ARBA00022840"/>
    </source>
</evidence>
<dbReference type="GO" id="GO:0015697">
    <property type="term" value="P:quaternary ammonium group transport"/>
    <property type="evidence" value="ECO:0007669"/>
    <property type="project" value="UniProtKB-ARBA"/>
</dbReference>
<dbReference type="InterPro" id="IPR003439">
    <property type="entry name" value="ABC_transporter-like_ATP-bd"/>
</dbReference>
<dbReference type="Pfam" id="PF00005">
    <property type="entry name" value="ABC_tran"/>
    <property type="match status" value="1"/>
</dbReference>
<keyword evidence="1" id="KW-0813">Transport</keyword>
<dbReference type="AlphaFoldDB" id="A0A4R5Q877"/>
<sequence length="350" mass="37623">MSVEVVGLTRRFGGTAPALDAVNLSVRTGEFVALLGPSGSGKTTLLRTLAGLDFPDAGEVRINGRSVAEVAARHRGIGFVFQHYALFRHLSVFDNVAFGLEVRPRAERPRRSEIAARVRRLLELVQIPELERRYPDQISGGQRQRVALARALATEPPLLLLDEPFGALDAQVRKDLRLWLRGLHEQLGITSLFVTHDQDEAMEIADRVAVMRAGRVVQFDEPGVLLDRPTDAFVAGFLGETNRLRCTVSGGLAHFGELPLPPVPAEGTDGPAVAFVRPCDLVAEPSPGGSAGCAVHAARHDGRTTHLLVRAGGVILDGVPAAGWTSPRRGEPCRLRVQAARVFPAHGDGG</sequence>
<evidence type="ECO:0000259" key="4">
    <source>
        <dbReference type="PROSITE" id="PS50893"/>
    </source>
</evidence>
<keyword evidence="2" id="KW-0547">Nucleotide-binding</keyword>
<dbReference type="OrthoDB" id="9802264at2"/>
<accession>A0A4R5Q877</accession>
<gene>
    <name evidence="5" type="ORF">E2C06_28815</name>
</gene>
<dbReference type="Gene3D" id="3.40.50.300">
    <property type="entry name" value="P-loop containing nucleotide triphosphate hydrolases"/>
    <property type="match status" value="1"/>
</dbReference>
<dbReference type="GO" id="GO:0005524">
    <property type="term" value="F:ATP binding"/>
    <property type="evidence" value="ECO:0007669"/>
    <property type="project" value="UniProtKB-KW"/>
</dbReference>
<dbReference type="InterPro" id="IPR050093">
    <property type="entry name" value="ABC_SmlMolc_Importer"/>
</dbReference>
<dbReference type="Proteomes" id="UP000295096">
    <property type="component" value="Unassembled WGS sequence"/>
</dbReference>
<dbReference type="GO" id="GO:0016887">
    <property type="term" value="F:ATP hydrolysis activity"/>
    <property type="evidence" value="ECO:0007669"/>
    <property type="project" value="InterPro"/>
</dbReference>
<dbReference type="SUPFAM" id="SSF52540">
    <property type="entry name" value="P-loop containing nucleoside triphosphate hydrolases"/>
    <property type="match status" value="1"/>
</dbReference>
<dbReference type="InterPro" id="IPR017871">
    <property type="entry name" value="ABC_transporter-like_CS"/>
</dbReference>
<name>A0A4R5Q877_9PROT</name>
<evidence type="ECO:0000313" key="5">
    <source>
        <dbReference type="EMBL" id="TDH59142.1"/>
    </source>
</evidence>
<reference evidence="5 6" key="1">
    <citation type="journal article" date="2016" name="J. Microbiol.">
        <title>Dankookia rubra gen. nov., sp. nov., an alphaproteobacterium isolated from sediment of a shallow stream.</title>
        <authorList>
            <person name="Kim W.H."/>
            <person name="Kim D.H."/>
            <person name="Kang K."/>
            <person name="Ahn T.Y."/>
        </authorList>
    </citation>
    <scope>NUCLEOTIDE SEQUENCE [LARGE SCALE GENOMIC DNA]</scope>
    <source>
        <strain evidence="5 6">JCM30602</strain>
    </source>
</reference>
<dbReference type="PROSITE" id="PS00211">
    <property type="entry name" value="ABC_TRANSPORTER_1"/>
    <property type="match status" value="1"/>
</dbReference>
<dbReference type="PROSITE" id="PS50893">
    <property type="entry name" value="ABC_TRANSPORTER_2"/>
    <property type="match status" value="1"/>
</dbReference>
<dbReference type="PANTHER" id="PTHR42781:SF4">
    <property type="entry name" value="SPERMIDINE_PUTRESCINE IMPORT ATP-BINDING PROTEIN POTA"/>
    <property type="match status" value="1"/>
</dbReference>
<comment type="caution">
    <text evidence="5">The sequence shown here is derived from an EMBL/GenBank/DDBJ whole genome shotgun (WGS) entry which is preliminary data.</text>
</comment>
<evidence type="ECO:0000256" key="1">
    <source>
        <dbReference type="ARBA" id="ARBA00022448"/>
    </source>
</evidence>
<dbReference type="InterPro" id="IPR027417">
    <property type="entry name" value="P-loop_NTPase"/>
</dbReference>
<feature type="domain" description="ABC transporter" evidence="4">
    <location>
        <begin position="3"/>
        <end position="238"/>
    </location>
</feature>
<proteinExistence type="predicted"/>
<keyword evidence="6" id="KW-1185">Reference proteome</keyword>
<evidence type="ECO:0000256" key="2">
    <source>
        <dbReference type="ARBA" id="ARBA00022741"/>
    </source>
</evidence>
<dbReference type="InterPro" id="IPR003593">
    <property type="entry name" value="AAA+_ATPase"/>
</dbReference>
<organism evidence="5 6">
    <name type="scientific">Dankookia rubra</name>
    <dbReference type="NCBI Taxonomy" id="1442381"/>
    <lineage>
        <taxon>Bacteria</taxon>
        <taxon>Pseudomonadati</taxon>
        <taxon>Pseudomonadota</taxon>
        <taxon>Alphaproteobacteria</taxon>
        <taxon>Acetobacterales</taxon>
        <taxon>Roseomonadaceae</taxon>
        <taxon>Dankookia</taxon>
    </lineage>
</organism>
<dbReference type="InterPro" id="IPR008995">
    <property type="entry name" value="Mo/tungstate-bd_C_term_dom"/>
</dbReference>
<dbReference type="EMBL" id="SMSJ01000078">
    <property type="protein sequence ID" value="TDH59142.1"/>
    <property type="molecule type" value="Genomic_DNA"/>
</dbReference>
<dbReference type="SUPFAM" id="SSF50331">
    <property type="entry name" value="MOP-like"/>
    <property type="match status" value="1"/>
</dbReference>
<dbReference type="FunFam" id="3.40.50.300:FF:000425">
    <property type="entry name" value="Probable ABC transporter, ATP-binding subunit"/>
    <property type="match status" value="1"/>
</dbReference>
<keyword evidence="3 5" id="KW-0067">ATP-binding</keyword>
<protein>
    <submittedName>
        <fullName evidence="5">ATP-binding cassette domain-containing protein</fullName>
    </submittedName>
</protein>